<sequence>MPGRATTARQPLPEHLPRDERLYEPAEMLCVQCGGGFKYLGDDVSEQLEIIGAAVKVLRHVRRKRACACCDRVIQGVAPSQPIERGIAGPGLLAQNIVVKFADHQPLYRQAEIYARQGVAPDRSAVARWIGACGALVRRWWKHCSAT</sequence>
<comment type="caution">
    <text evidence="3">The sequence shown here is derived from an EMBL/GenBank/DDBJ whole genome shotgun (WGS) entry which is preliminary data.</text>
</comment>
<dbReference type="InterPro" id="IPR052344">
    <property type="entry name" value="Transposase-related"/>
</dbReference>
<proteinExistence type="predicted"/>
<dbReference type="EMBL" id="JACHHQ010000008">
    <property type="protein sequence ID" value="MBB5201808.1"/>
    <property type="molecule type" value="Genomic_DNA"/>
</dbReference>
<evidence type="ECO:0000259" key="1">
    <source>
        <dbReference type="Pfam" id="PF03050"/>
    </source>
</evidence>
<dbReference type="InterPro" id="IPR024474">
    <property type="entry name" value="Znf_dom_IS66"/>
</dbReference>
<keyword evidence="4" id="KW-1185">Reference proteome</keyword>
<evidence type="ECO:0000313" key="4">
    <source>
        <dbReference type="Proteomes" id="UP000571084"/>
    </source>
</evidence>
<dbReference type="Pfam" id="PF13005">
    <property type="entry name" value="zf-IS66"/>
    <property type="match status" value="1"/>
</dbReference>
<organism evidence="3 4">
    <name type="scientific">Glaciimonas immobilis</name>
    <dbReference type="NCBI Taxonomy" id="728004"/>
    <lineage>
        <taxon>Bacteria</taxon>
        <taxon>Pseudomonadati</taxon>
        <taxon>Pseudomonadota</taxon>
        <taxon>Betaproteobacteria</taxon>
        <taxon>Burkholderiales</taxon>
        <taxon>Oxalobacteraceae</taxon>
        <taxon>Glaciimonas</taxon>
    </lineage>
</organism>
<reference evidence="3 4" key="1">
    <citation type="submission" date="2020-08" db="EMBL/GenBank/DDBJ databases">
        <title>Genomic Encyclopedia of Type Strains, Phase IV (KMG-IV): sequencing the most valuable type-strain genomes for metagenomic binning, comparative biology and taxonomic classification.</title>
        <authorList>
            <person name="Goeker M."/>
        </authorList>
    </citation>
    <scope>NUCLEOTIDE SEQUENCE [LARGE SCALE GENOMIC DNA]</scope>
    <source>
        <strain evidence="3 4">DSM 23240</strain>
    </source>
</reference>
<dbReference type="AlphaFoldDB" id="A0A840RXJ0"/>
<dbReference type="Pfam" id="PF03050">
    <property type="entry name" value="DDE_Tnp_IS66"/>
    <property type="match status" value="1"/>
</dbReference>
<gene>
    <name evidence="3" type="ORF">HNR39_003666</name>
</gene>
<dbReference type="PANTHER" id="PTHR33678:SF1">
    <property type="entry name" value="BLL1576 PROTEIN"/>
    <property type="match status" value="1"/>
</dbReference>
<name>A0A840RXJ0_9BURK</name>
<dbReference type="InterPro" id="IPR004291">
    <property type="entry name" value="Transposase_IS66_central"/>
</dbReference>
<dbReference type="PANTHER" id="PTHR33678">
    <property type="entry name" value="BLL1576 PROTEIN"/>
    <property type="match status" value="1"/>
</dbReference>
<feature type="domain" description="Transposase IS66 central" evidence="1">
    <location>
        <begin position="85"/>
        <end position="143"/>
    </location>
</feature>
<evidence type="ECO:0000313" key="3">
    <source>
        <dbReference type="EMBL" id="MBB5201808.1"/>
    </source>
</evidence>
<dbReference type="Proteomes" id="UP000571084">
    <property type="component" value="Unassembled WGS sequence"/>
</dbReference>
<evidence type="ECO:0000259" key="2">
    <source>
        <dbReference type="Pfam" id="PF13005"/>
    </source>
</evidence>
<accession>A0A840RXJ0</accession>
<protein>
    <submittedName>
        <fullName evidence="3">Transposase</fullName>
    </submittedName>
</protein>
<feature type="domain" description="Transposase IS66 zinc-finger binding" evidence="2">
    <location>
        <begin position="30"/>
        <end position="71"/>
    </location>
</feature>